<keyword evidence="2" id="KW-0732">Signal</keyword>
<evidence type="ECO:0000313" key="4">
    <source>
        <dbReference type="Proteomes" id="UP000289784"/>
    </source>
</evidence>
<feature type="signal peptide" evidence="2">
    <location>
        <begin position="1"/>
        <end position="20"/>
    </location>
</feature>
<comment type="caution">
    <text evidence="3">The sequence shown here is derived from an EMBL/GenBank/DDBJ whole genome shotgun (WGS) entry which is preliminary data.</text>
</comment>
<evidence type="ECO:0000313" key="3">
    <source>
        <dbReference type="EMBL" id="RXR05929.1"/>
    </source>
</evidence>
<dbReference type="OrthoDB" id="6058181at2"/>
<feature type="compositionally biased region" description="Basic and acidic residues" evidence="1">
    <location>
        <begin position="61"/>
        <end position="72"/>
    </location>
</feature>
<dbReference type="EMBL" id="SAWZ01000004">
    <property type="protein sequence ID" value="RXR05929.1"/>
    <property type="molecule type" value="Genomic_DNA"/>
</dbReference>
<protein>
    <submittedName>
        <fullName evidence="3">DUF3829 domain-containing protein</fullName>
    </submittedName>
</protein>
<dbReference type="InterPro" id="IPR024291">
    <property type="entry name" value="DUF3829"/>
</dbReference>
<dbReference type="Pfam" id="PF12889">
    <property type="entry name" value="DUF3829"/>
    <property type="match status" value="1"/>
</dbReference>
<evidence type="ECO:0000256" key="2">
    <source>
        <dbReference type="SAM" id="SignalP"/>
    </source>
</evidence>
<dbReference type="AlphaFoldDB" id="A0A4Q1JUX4"/>
<gene>
    <name evidence="3" type="ORF">EPA99_08730</name>
</gene>
<feature type="chain" id="PRO_5020346700" evidence="2">
    <location>
        <begin position="21"/>
        <end position="338"/>
    </location>
</feature>
<keyword evidence="4" id="KW-1185">Reference proteome</keyword>
<reference evidence="3 4" key="1">
    <citation type="submission" date="2019-01" db="EMBL/GenBank/DDBJ databases">
        <title>Pseudoxanthomonas composti sp. nov., isolated from compost.</title>
        <authorList>
            <person name="Yang G."/>
        </authorList>
    </citation>
    <scope>NUCLEOTIDE SEQUENCE [LARGE SCALE GENOMIC DNA]</scope>
    <source>
        <strain evidence="3 4">GSS15</strain>
    </source>
</reference>
<name>A0A4Q1JUX4_9GAMM</name>
<dbReference type="Proteomes" id="UP000289784">
    <property type="component" value="Unassembled WGS sequence"/>
</dbReference>
<organism evidence="3 4">
    <name type="scientific">Pseudoxanthomonas composti</name>
    <dbReference type="NCBI Taxonomy" id="2137479"/>
    <lineage>
        <taxon>Bacteria</taxon>
        <taxon>Pseudomonadati</taxon>
        <taxon>Pseudomonadota</taxon>
        <taxon>Gammaproteobacteria</taxon>
        <taxon>Lysobacterales</taxon>
        <taxon>Lysobacteraceae</taxon>
        <taxon>Pseudoxanthomonas</taxon>
    </lineage>
</organism>
<feature type="region of interest" description="Disordered" evidence="1">
    <location>
        <begin position="26"/>
        <end position="72"/>
    </location>
</feature>
<feature type="compositionally biased region" description="Low complexity" evidence="1">
    <location>
        <begin position="30"/>
        <end position="60"/>
    </location>
</feature>
<accession>A0A4Q1JUX4</accession>
<sequence>MPSPIVLRLGLWPLACLSLAACHRSSEGMSATPTPSPAAATASATATATSAPLPDTPDAAAARKPETAPDEKVQAYTRIGEDLRGFISEDSEFFARRRAEQAAQVRQGDFTKIRTDDRFFFGPEQLDGLRSTLEMPGQAGELDASAAELLTTLDTHLPNWRELRQYNEARAYERDQGSKGRRMLPGYVTGIDAVEGAVKKFEARIRSASEVATEAAMAKYRADGLMMEVHTRDALELAEQALKLFNTTDDFKDDGKLAKADGLIADMEGDLKAFRSEYARRLDSNDPPLPRVDLYDVVDSNLTAMVGHYRAARQDPLQYYYAVDSYNMAVDTLEIMNR</sequence>
<evidence type="ECO:0000256" key="1">
    <source>
        <dbReference type="SAM" id="MobiDB-lite"/>
    </source>
</evidence>
<proteinExistence type="predicted"/>